<dbReference type="AlphaFoldDB" id="A0A4P2Q7Y9"/>
<organism evidence="2 3">
    <name type="scientific">Sorangium cellulosum</name>
    <name type="common">Polyangium cellulosum</name>
    <dbReference type="NCBI Taxonomy" id="56"/>
    <lineage>
        <taxon>Bacteria</taxon>
        <taxon>Pseudomonadati</taxon>
        <taxon>Myxococcota</taxon>
        <taxon>Polyangia</taxon>
        <taxon>Polyangiales</taxon>
        <taxon>Polyangiaceae</taxon>
        <taxon>Sorangium</taxon>
    </lineage>
</organism>
<dbReference type="RefSeq" id="WP_165373445.1">
    <property type="nucleotide sequence ID" value="NZ_CP012670.1"/>
</dbReference>
<dbReference type="Proteomes" id="UP000295781">
    <property type="component" value="Chromosome"/>
</dbReference>
<keyword evidence="1" id="KW-0732">Signal</keyword>
<dbReference type="InterPro" id="IPR001791">
    <property type="entry name" value="Laminin_G"/>
</dbReference>
<evidence type="ECO:0000256" key="1">
    <source>
        <dbReference type="SAM" id="SignalP"/>
    </source>
</evidence>
<evidence type="ECO:0000313" key="2">
    <source>
        <dbReference type="EMBL" id="AUX25625.1"/>
    </source>
</evidence>
<dbReference type="EMBL" id="CP012670">
    <property type="protein sequence ID" value="AUX25625.1"/>
    <property type="molecule type" value="Genomic_DNA"/>
</dbReference>
<reference evidence="2 3" key="1">
    <citation type="submission" date="2015-09" db="EMBL/GenBank/DDBJ databases">
        <title>Sorangium comparison.</title>
        <authorList>
            <person name="Zaburannyi N."/>
            <person name="Bunk B."/>
            <person name="Overmann J."/>
            <person name="Mueller R."/>
        </authorList>
    </citation>
    <scope>NUCLEOTIDE SEQUENCE [LARGE SCALE GENOMIC DNA]</scope>
    <source>
        <strain evidence="2 3">So ceGT47</strain>
    </source>
</reference>
<gene>
    <name evidence="2" type="ORF">SOCEGT47_061740</name>
</gene>
<name>A0A4P2Q7Y9_SORCE</name>
<feature type="chain" id="PRO_5020871969" description="Laminin G domain-containing protein" evidence="1">
    <location>
        <begin position="20"/>
        <end position="248"/>
    </location>
</feature>
<dbReference type="SUPFAM" id="SSF49899">
    <property type="entry name" value="Concanavalin A-like lectins/glucanases"/>
    <property type="match status" value="1"/>
</dbReference>
<protein>
    <recommendedName>
        <fullName evidence="4">Laminin G domain-containing protein</fullName>
    </recommendedName>
</protein>
<accession>A0A4P2Q7Y9</accession>
<evidence type="ECO:0000313" key="3">
    <source>
        <dbReference type="Proteomes" id="UP000295781"/>
    </source>
</evidence>
<evidence type="ECO:0008006" key="4">
    <source>
        <dbReference type="Google" id="ProtNLM"/>
    </source>
</evidence>
<proteinExistence type="predicted"/>
<dbReference type="Gene3D" id="2.60.120.200">
    <property type="match status" value="1"/>
</dbReference>
<feature type="signal peptide" evidence="1">
    <location>
        <begin position="1"/>
        <end position="19"/>
    </location>
</feature>
<sequence length="248" mass="25313">MKSSSWQGGKGVIAGGALAATALLLGAAADAATSQKLRYRFDSVSDPVTTVIDDSGKGHTGTVQTANGGEVVPVAGADGLGVQFPEVCAGAGCPLAVITAADAASLNPGTAPFTFGARVRLTLDDLSADHGSNLVQKGLYDTAQWKLQIDDAATGKPSCVVRTENGADAIKVKSPVGVADGAWHKVSCRRTSSELILLIDNVPQNSKPIAASYDISPTGEEVSIGAKSAGNNNDQYHGALDDVYFNLD</sequence>
<dbReference type="CDD" id="cd00110">
    <property type="entry name" value="LamG"/>
    <property type="match status" value="1"/>
</dbReference>
<dbReference type="InterPro" id="IPR013320">
    <property type="entry name" value="ConA-like_dom_sf"/>
</dbReference>
<dbReference type="Pfam" id="PF13385">
    <property type="entry name" value="Laminin_G_3"/>
    <property type="match status" value="1"/>
</dbReference>